<sequence>MLPISSQLLYDGNYSALYFQVASESTKPCLIKVLKSNQAHALENNQLSNELMMTQLLHEVSGVRKAIRKENVNGYPAILLEYVQGITVKEFFASSRNSIATFLKVAIQIADTLAQIHQYNIIHKDINSNNIIYNPQTNEVKIIDFGISTKMSLKAQHLGNPSKLEGTLAYISPEQTGRMNRTVDHRSDLYSLGITFFEMLTGRLPFEVDDPIELVHCHIAKTPPKANDLDIQIPEVVAQIIQKLLAKSTEARYQSALGLRNDLEIVLKSIETNADLPADFQLGQKDFSAKFQIPQKLYGREKEIAELLLTYERVSEGSTEILLVSGASGTGKSQLIHEIHPALTAKRGWFIEGKFEQFQKNIPYKAWIQAFEDFVSLLLTETAEALADWRQKILDAVGENAKLLTDLIPKLELIIGEQSALADLEAAEAQSRFNHVIQHFVKIIAQPAHPLVVFLDDLQWADIASLNLLELLLKEKQVNYLLLICAYRSQEVSPSHPFMMGIEEIRKAQVPINELQILPLTQANINELLVDTLGSSLEYTEPLAKLIYEKTQGNAFFVNQFLQSLYEQELLSFKIKQTPYGQKAAWEWDTYYIQQLNFTDNVIDLLVTKIEKLPPTTQETIKIAACLGNRFDLHTLELISKKNSEQINQDLESAVAENLILPTDFNNYKFAHDRIQQAVYSLISEEEKIQTHFNIGNALVASMDKEEQEENLFELVNQLNLGISLITTQKEKARLAHLNYQAGLKAEDSTAFEAAFDYLKSSISLLEPSCWEKDYSFTYQVYKTAAQNAFYCSKFKEANEIGKGILAHAKNVVEKAPIYEIQLKALLSQNQIAQMLDQSIEILKEFKIHLPRKASNLDIVKSLISLKMAIRGKTPESFAQLPPMQDETAKALIRLYEAIGQAAYFAEPTLLAIIIFNQVKLAAKYGNTEDTIYSYASYGLLLCGVLNDIETGYRFGKVADKLLVEWKVKRLEAKTAFVNNYFIYHWKEPLQNSAKGLENAYKKSLEYGLDPLFTAYCITLADVLYFMSGKYLPDLQKQSAESAKVCLKVGQEQSYQHSLTLQQLVANLAQETDNPTILAGNFYHSENNKAKREASKDQAHIFTVLFDEMILSYLFGDNENAWKNSEEARKNMGTAMGSPFLYFYYFYDSLIILNKKERSKKELSRIRQNQKKLQVWSKLCPNNSLQKYYLVEAELAQADAKPELAKQHYDKAISLANKHQFINDEALAWELAGRFYINTNETYLANFYLQNAVRCYGAWGALAKVKHLENQYPQISQFTVKTATATTSKTITLSKSATITGSMSMQGTVTMSSVLDMRSIIKASQTLSGEVVLSKLLEKMLQIVMENAGAEFAVLLQRAEGGQFKVIAESNGVGNYQSIDQLPIEEYGRIATSIVNYVIRTKDSVVLNNAAEDKKYNTDAYIKTHQPKSVLCFPITYKGRTAGIFYLENNLVEGVFTADRLEILKLLSAQISISLENALLYENLEEKVRERTKKLHERNEEVRAQAEVLAATNKELDSKNQAITASINYAQRIQSAMLPLAEDFRKYFQDHFILFRPRDIVSGDFYWLEEKEGKIIVSAIDCTGHGVPGAFMSLISEAKLNEVINLQHITQADEILNTLNRQVKVFLQQDETNNRDGMDMAICIIDKQAQVMEYAGAGNPLIYIQNDDAGTPQLHYIKADIFPIGGFNKNTSYTFKRHLIDISVPTTFYIFSDGYQDQFGGIERRKFMTKRFRELLFEIHTQPMQEQRAILNSTLEAWMQEGNSSQVDDILVMGFRI</sequence>
<gene>
    <name evidence="3" type="ORF">SAMN04488541_101145</name>
</gene>
<dbReference type="SUPFAM" id="SSF55781">
    <property type="entry name" value="GAF domain-like"/>
    <property type="match status" value="1"/>
</dbReference>
<dbReference type="InterPro" id="IPR029016">
    <property type="entry name" value="GAF-like_dom_sf"/>
</dbReference>
<dbReference type="InterPro" id="IPR036457">
    <property type="entry name" value="PPM-type-like_dom_sf"/>
</dbReference>
<dbReference type="Pfam" id="PF00069">
    <property type="entry name" value="Pkinase"/>
    <property type="match status" value="1"/>
</dbReference>
<accession>A0A1I2EVE7</accession>
<evidence type="ECO:0000313" key="4">
    <source>
        <dbReference type="Proteomes" id="UP000199513"/>
    </source>
</evidence>
<name>A0A1I2EVE7_9BACT</name>
<dbReference type="InterPro" id="IPR027417">
    <property type="entry name" value="P-loop_NTPase"/>
</dbReference>
<dbReference type="Gene3D" id="3.30.450.40">
    <property type="match status" value="1"/>
</dbReference>
<dbReference type="PANTHER" id="PTHR43642:SF1">
    <property type="entry name" value="HYBRID SIGNAL TRANSDUCTION HISTIDINE KINASE G"/>
    <property type="match status" value="1"/>
</dbReference>
<dbReference type="InterPro" id="IPR011009">
    <property type="entry name" value="Kinase-like_dom_sf"/>
</dbReference>
<dbReference type="CDD" id="cd14014">
    <property type="entry name" value="STKc_PknB_like"/>
    <property type="match status" value="1"/>
</dbReference>
<dbReference type="SMART" id="SM00065">
    <property type="entry name" value="GAF"/>
    <property type="match status" value="1"/>
</dbReference>
<feature type="domain" description="Protein kinase" evidence="2">
    <location>
        <begin position="3"/>
        <end position="267"/>
    </location>
</feature>
<dbReference type="InterPro" id="IPR001932">
    <property type="entry name" value="PPM-type_phosphatase-like_dom"/>
</dbReference>
<evidence type="ECO:0000259" key="2">
    <source>
        <dbReference type="PROSITE" id="PS50011"/>
    </source>
</evidence>
<dbReference type="PROSITE" id="PS50011">
    <property type="entry name" value="PROTEIN_KINASE_DOM"/>
    <property type="match status" value="1"/>
</dbReference>
<dbReference type="Pfam" id="PF13185">
    <property type="entry name" value="GAF_2"/>
    <property type="match status" value="1"/>
</dbReference>
<dbReference type="SUPFAM" id="SSF52540">
    <property type="entry name" value="P-loop containing nucleoside triphosphate hydrolases"/>
    <property type="match status" value="1"/>
</dbReference>
<dbReference type="EMBL" id="FONY01000011">
    <property type="protein sequence ID" value="SFE96438.1"/>
    <property type="molecule type" value="Genomic_DNA"/>
</dbReference>
<proteinExistence type="predicted"/>
<organism evidence="3 4">
    <name type="scientific">Thermoflexibacter ruber</name>
    <dbReference type="NCBI Taxonomy" id="1003"/>
    <lineage>
        <taxon>Bacteria</taxon>
        <taxon>Pseudomonadati</taxon>
        <taxon>Bacteroidota</taxon>
        <taxon>Cytophagia</taxon>
        <taxon>Cytophagales</taxon>
        <taxon>Thermoflexibacteraceae</taxon>
        <taxon>Thermoflexibacter</taxon>
    </lineage>
</organism>
<dbReference type="InterPro" id="IPR053159">
    <property type="entry name" value="Hybrid_Histidine_Kinase"/>
</dbReference>
<keyword evidence="1" id="KW-0175">Coiled coil</keyword>
<dbReference type="PANTHER" id="PTHR43642">
    <property type="entry name" value="HYBRID SIGNAL TRANSDUCTION HISTIDINE KINASE G"/>
    <property type="match status" value="1"/>
</dbReference>
<dbReference type="InterPro" id="IPR041664">
    <property type="entry name" value="AAA_16"/>
</dbReference>
<dbReference type="Proteomes" id="UP000199513">
    <property type="component" value="Unassembled WGS sequence"/>
</dbReference>
<evidence type="ECO:0000256" key="1">
    <source>
        <dbReference type="SAM" id="Coils"/>
    </source>
</evidence>
<dbReference type="Gene3D" id="3.40.50.300">
    <property type="entry name" value="P-loop containing nucleotide triphosphate hydrolases"/>
    <property type="match status" value="1"/>
</dbReference>
<dbReference type="Pfam" id="PF13191">
    <property type="entry name" value="AAA_16"/>
    <property type="match status" value="1"/>
</dbReference>
<reference evidence="4" key="1">
    <citation type="submission" date="2016-10" db="EMBL/GenBank/DDBJ databases">
        <authorList>
            <person name="Varghese N."/>
            <person name="Submissions S."/>
        </authorList>
    </citation>
    <scope>NUCLEOTIDE SEQUENCE [LARGE SCALE GENOMIC DNA]</scope>
    <source>
        <strain>GEY</strain>
        <strain evidence="4">DSM 9560</strain>
    </source>
</reference>
<dbReference type="RefSeq" id="WP_091542806.1">
    <property type="nucleotide sequence ID" value="NZ_FONY01000011.1"/>
</dbReference>
<dbReference type="GO" id="GO:0005524">
    <property type="term" value="F:ATP binding"/>
    <property type="evidence" value="ECO:0007669"/>
    <property type="project" value="InterPro"/>
</dbReference>
<dbReference type="OrthoDB" id="9806704at2"/>
<dbReference type="STRING" id="1003.SAMN04488541_101145"/>
<dbReference type="Pfam" id="PF07228">
    <property type="entry name" value="SpoIIE"/>
    <property type="match status" value="1"/>
</dbReference>
<dbReference type="Gene3D" id="3.60.40.10">
    <property type="entry name" value="PPM-type phosphatase domain"/>
    <property type="match status" value="1"/>
</dbReference>
<dbReference type="InterPro" id="IPR000719">
    <property type="entry name" value="Prot_kinase_dom"/>
</dbReference>
<evidence type="ECO:0000313" key="3">
    <source>
        <dbReference type="EMBL" id="SFE96438.1"/>
    </source>
</evidence>
<feature type="coiled-coil region" evidence="1">
    <location>
        <begin position="1481"/>
        <end position="1519"/>
    </location>
</feature>
<protein>
    <submittedName>
        <fullName evidence="3">Predicted ATPase</fullName>
    </submittedName>
</protein>
<dbReference type="Gene3D" id="1.10.510.10">
    <property type="entry name" value="Transferase(Phosphotransferase) domain 1"/>
    <property type="match status" value="1"/>
</dbReference>
<dbReference type="SUPFAM" id="SSF56112">
    <property type="entry name" value="Protein kinase-like (PK-like)"/>
    <property type="match status" value="1"/>
</dbReference>
<dbReference type="InterPro" id="IPR003018">
    <property type="entry name" value="GAF"/>
</dbReference>
<dbReference type="GO" id="GO:0004672">
    <property type="term" value="F:protein kinase activity"/>
    <property type="evidence" value="ECO:0007669"/>
    <property type="project" value="InterPro"/>
</dbReference>
<keyword evidence="4" id="KW-1185">Reference proteome</keyword>